<dbReference type="OrthoDB" id="3936150at2759"/>
<keyword evidence="8" id="KW-1185">Reference proteome</keyword>
<dbReference type="GO" id="GO:0016020">
    <property type="term" value="C:membrane"/>
    <property type="evidence" value="ECO:0007669"/>
    <property type="project" value="UniProtKB-SubCell"/>
</dbReference>
<evidence type="ECO:0000256" key="1">
    <source>
        <dbReference type="ARBA" id="ARBA00004141"/>
    </source>
</evidence>
<feature type="region of interest" description="Disordered" evidence="5">
    <location>
        <begin position="181"/>
        <end position="217"/>
    </location>
</feature>
<comment type="subcellular location">
    <subcellularLocation>
        <location evidence="1">Membrane</location>
        <topology evidence="1">Multi-pass membrane protein</topology>
    </subcellularLocation>
</comment>
<reference evidence="7 8" key="1">
    <citation type="submission" date="2014-03" db="EMBL/GenBank/DDBJ databases">
        <title>Draft genome of the hookworm Oesophagostomum dentatum.</title>
        <authorList>
            <person name="Mitreva M."/>
        </authorList>
    </citation>
    <scope>NUCLEOTIDE SEQUENCE [LARGE SCALE GENOMIC DNA]</scope>
    <source>
        <strain evidence="7 8">OD-Hann</strain>
    </source>
</reference>
<evidence type="ECO:0000313" key="8">
    <source>
        <dbReference type="Proteomes" id="UP000053660"/>
    </source>
</evidence>
<evidence type="ECO:0000256" key="6">
    <source>
        <dbReference type="SAM" id="Phobius"/>
    </source>
</evidence>
<sequence>MPYVQPNPMLECIYKNQTIVIDANCRIVPSHNISAQGVCGVVKDTELIVKDPYYSTSLITEYGISCSSFLWKEAGLTAFTLEPKWFFLVFVLIGKVFNSVTYDVHALYVAEMSPTSVRSLFYSMINLSQSIGIILAPYLRHVTIGSDNMKYVITGVLCIISGALCYFLPETKDRPLPADIKAASHRKRGRSKQKRDTAAVFLNGHSNEEAPRIFQEN</sequence>
<evidence type="ECO:0000256" key="3">
    <source>
        <dbReference type="ARBA" id="ARBA00022989"/>
    </source>
</evidence>
<dbReference type="InterPro" id="IPR005828">
    <property type="entry name" value="MFS_sugar_transport-like"/>
</dbReference>
<dbReference type="Pfam" id="PF00083">
    <property type="entry name" value="Sugar_tr"/>
    <property type="match status" value="1"/>
</dbReference>
<feature type="compositionally biased region" description="Basic residues" evidence="5">
    <location>
        <begin position="183"/>
        <end position="193"/>
    </location>
</feature>
<evidence type="ECO:0000256" key="4">
    <source>
        <dbReference type="ARBA" id="ARBA00023136"/>
    </source>
</evidence>
<dbReference type="Gene3D" id="1.20.1250.20">
    <property type="entry name" value="MFS general substrate transporter like domains"/>
    <property type="match status" value="1"/>
</dbReference>
<dbReference type="SUPFAM" id="SSF103473">
    <property type="entry name" value="MFS general substrate transporter"/>
    <property type="match status" value="1"/>
</dbReference>
<dbReference type="InterPro" id="IPR036259">
    <property type="entry name" value="MFS_trans_sf"/>
</dbReference>
<proteinExistence type="predicted"/>
<name>A0A0B1SVQ6_OESDE</name>
<dbReference type="GO" id="GO:0022857">
    <property type="term" value="F:transmembrane transporter activity"/>
    <property type="evidence" value="ECO:0007669"/>
    <property type="project" value="InterPro"/>
</dbReference>
<gene>
    <name evidence="7" type="ORF">OESDEN_12959</name>
</gene>
<evidence type="ECO:0000313" key="7">
    <source>
        <dbReference type="EMBL" id="KHJ87270.1"/>
    </source>
</evidence>
<dbReference type="PANTHER" id="PTHR24064">
    <property type="entry name" value="SOLUTE CARRIER FAMILY 22 MEMBER"/>
    <property type="match status" value="1"/>
</dbReference>
<keyword evidence="4 6" id="KW-0472">Membrane</keyword>
<organism evidence="7 8">
    <name type="scientific">Oesophagostomum dentatum</name>
    <name type="common">Nodular worm</name>
    <dbReference type="NCBI Taxonomy" id="61180"/>
    <lineage>
        <taxon>Eukaryota</taxon>
        <taxon>Metazoa</taxon>
        <taxon>Ecdysozoa</taxon>
        <taxon>Nematoda</taxon>
        <taxon>Chromadorea</taxon>
        <taxon>Rhabditida</taxon>
        <taxon>Rhabditina</taxon>
        <taxon>Rhabditomorpha</taxon>
        <taxon>Strongyloidea</taxon>
        <taxon>Strongylidae</taxon>
        <taxon>Oesophagostomum</taxon>
    </lineage>
</organism>
<evidence type="ECO:0000256" key="2">
    <source>
        <dbReference type="ARBA" id="ARBA00022692"/>
    </source>
</evidence>
<keyword evidence="3 6" id="KW-1133">Transmembrane helix</keyword>
<feature type="transmembrane region" description="Helical" evidence="6">
    <location>
        <begin position="85"/>
        <end position="108"/>
    </location>
</feature>
<dbReference type="EMBL" id="KN558153">
    <property type="protein sequence ID" value="KHJ87270.1"/>
    <property type="molecule type" value="Genomic_DNA"/>
</dbReference>
<evidence type="ECO:0008006" key="9">
    <source>
        <dbReference type="Google" id="ProtNLM"/>
    </source>
</evidence>
<dbReference type="Proteomes" id="UP000053660">
    <property type="component" value="Unassembled WGS sequence"/>
</dbReference>
<keyword evidence="2 6" id="KW-0812">Transmembrane</keyword>
<feature type="transmembrane region" description="Helical" evidence="6">
    <location>
        <begin position="151"/>
        <end position="168"/>
    </location>
</feature>
<feature type="transmembrane region" description="Helical" evidence="6">
    <location>
        <begin position="120"/>
        <end position="139"/>
    </location>
</feature>
<protein>
    <recommendedName>
        <fullName evidence="9">Major facilitator superfamily (MFS) profile domain-containing protein</fullName>
    </recommendedName>
</protein>
<dbReference type="AlphaFoldDB" id="A0A0B1SVQ6"/>
<evidence type="ECO:0000256" key="5">
    <source>
        <dbReference type="SAM" id="MobiDB-lite"/>
    </source>
</evidence>
<accession>A0A0B1SVQ6</accession>